<proteinExistence type="predicted"/>
<dbReference type="AlphaFoldDB" id="A0A974BPC4"/>
<name>A0A974BPC4_XENLA</name>
<organism evidence="1">
    <name type="scientific">Xenopus laevis</name>
    <name type="common">African clawed frog</name>
    <dbReference type="NCBI Taxonomy" id="8355"/>
    <lineage>
        <taxon>Eukaryota</taxon>
        <taxon>Metazoa</taxon>
        <taxon>Chordata</taxon>
        <taxon>Craniata</taxon>
        <taxon>Vertebrata</taxon>
        <taxon>Euteleostomi</taxon>
        <taxon>Amphibia</taxon>
        <taxon>Batrachia</taxon>
        <taxon>Anura</taxon>
        <taxon>Pipoidea</taxon>
        <taxon>Pipidae</taxon>
        <taxon>Xenopodinae</taxon>
        <taxon>Xenopus</taxon>
        <taxon>Xenopus</taxon>
    </lineage>
</organism>
<gene>
    <name evidence="1" type="ORF">XELAEV_18000427mg</name>
</gene>
<protein>
    <submittedName>
        <fullName evidence="1">Uncharacterized protein</fullName>
    </submittedName>
</protein>
<dbReference type="EMBL" id="KV481421">
    <property type="protein sequence ID" value="OCT55602.1"/>
    <property type="molecule type" value="Genomic_DNA"/>
</dbReference>
<evidence type="ECO:0000313" key="1">
    <source>
        <dbReference type="EMBL" id="OCT55602.1"/>
    </source>
</evidence>
<reference evidence="1" key="1">
    <citation type="submission" date="2016-05" db="EMBL/GenBank/DDBJ databases">
        <title>WGS assembly of Xenopus laevis.</title>
        <authorList>
            <person name="Session A."/>
            <person name="Uno Y."/>
            <person name="Kwon T."/>
            <person name="Chapman J."/>
            <person name="Toyoda A."/>
            <person name="Takahashi S."/>
            <person name="Fukui A."/>
            <person name="Hikosaka A."/>
            <person name="Putnam N."/>
            <person name="Stites J."/>
            <person name="Van Heeringen S."/>
            <person name="Quigley I."/>
            <person name="Heinz S."/>
            <person name="Hellsten U."/>
            <person name="Lyons J."/>
            <person name="Suzuki A."/>
            <person name="Kondo M."/>
            <person name="Ogino H."/>
            <person name="Ochi H."/>
            <person name="Bogdanovic O."/>
            <person name="Lister R."/>
            <person name="Georgiou G."/>
            <person name="Paranjpe S."/>
            <person name="Van Kruijsbergen I."/>
            <person name="Mozaffari S."/>
            <person name="Shu S."/>
            <person name="Schmutz J."/>
            <person name="Jenkins J."/>
            <person name="Grimwood J."/>
            <person name="Carlson J."/>
            <person name="Mitros T."/>
            <person name="Simakov O."/>
            <person name="Heald R."/>
            <person name="Miller K."/>
            <person name="Haudenschild C."/>
            <person name="Kuroki Y."/>
            <person name="Tanaka T."/>
            <person name="Michiue T."/>
            <person name="Watanabe M."/>
            <person name="Kinoshita T."/>
            <person name="Ohta Y."/>
            <person name="Mawaribuchi S."/>
            <person name="Suzuki Y."/>
            <person name="Haramoto Y."/>
            <person name="Yamamoto T."/>
            <person name="Takagi C."/>
            <person name="Kitzman J."/>
            <person name="Shendure J."/>
            <person name="Nakayama T."/>
            <person name="Izutsu Y."/>
            <person name="Robert J."/>
            <person name="Dichmann D."/>
            <person name="Flajnik M."/>
            <person name="Houston D."/>
            <person name="Marcotte E."/>
            <person name="Wallingford J."/>
            <person name="Ito Y."/>
            <person name="Asashima M."/>
            <person name="Ueno N."/>
            <person name="Matsuda Y."/>
            <person name="Jan Veenstra G."/>
            <person name="Fujiyama A."/>
            <person name="Harland R."/>
            <person name="Taira M."/>
            <person name="Rokhsar D.S."/>
        </authorList>
    </citation>
    <scope>NUCLEOTIDE SEQUENCE</scope>
    <source>
        <strain evidence="1">J</strain>
        <tissue evidence="1">Blood</tissue>
    </source>
</reference>
<accession>A0A974BPC4</accession>
<sequence length="93" mass="10805">MRNPLGIMCCVIYSSKQITFQNIFNLLRNKFLLLTIRCESVRESVLAEVADPENMFLAIWAHLLSSEKNSIKKKKRGRKGEINHKMCDMLSLF</sequence>
<dbReference type="Proteomes" id="UP000694892">
    <property type="component" value="Unassembled WGS sequence"/>
</dbReference>